<dbReference type="AlphaFoldDB" id="A0A835JZ70"/>
<dbReference type="InterPro" id="IPR059144">
    <property type="entry name" value="NFP_LysM3"/>
</dbReference>
<evidence type="ECO:0000313" key="6">
    <source>
        <dbReference type="Proteomes" id="UP000657918"/>
    </source>
</evidence>
<dbReference type="Pfam" id="PF23446">
    <property type="entry name" value="LysM1_NFP_LYK"/>
    <property type="match status" value="1"/>
</dbReference>
<feature type="signal peptide" evidence="2">
    <location>
        <begin position="1"/>
        <end position="30"/>
    </location>
</feature>
<dbReference type="SUPFAM" id="SSF56112">
    <property type="entry name" value="Protein kinase-like (PK-like)"/>
    <property type="match status" value="1"/>
</dbReference>
<proteinExistence type="predicted"/>
<gene>
    <name evidence="5" type="ORF">SADUNF_Sadunf07G0029400</name>
</gene>
<dbReference type="PROSITE" id="PS51782">
    <property type="entry name" value="LYSM"/>
    <property type="match status" value="1"/>
</dbReference>
<evidence type="ECO:0000313" key="5">
    <source>
        <dbReference type="EMBL" id="KAF9678384.1"/>
    </source>
</evidence>
<evidence type="ECO:0000259" key="3">
    <source>
        <dbReference type="PROSITE" id="PS50011"/>
    </source>
</evidence>
<keyword evidence="2" id="KW-0732">Signal</keyword>
<dbReference type="InterPro" id="IPR059143">
    <property type="entry name" value="NFP_LysM2"/>
</dbReference>
<dbReference type="Pfam" id="PF23457">
    <property type="entry name" value="LysM2_NFP"/>
    <property type="match status" value="1"/>
</dbReference>
<organism evidence="5 6">
    <name type="scientific">Salix dunnii</name>
    <dbReference type="NCBI Taxonomy" id="1413687"/>
    <lineage>
        <taxon>Eukaryota</taxon>
        <taxon>Viridiplantae</taxon>
        <taxon>Streptophyta</taxon>
        <taxon>Embryophyta</taxon>
        <taxon>Tracheophyta</taxon>
        <taxon>Spermatophyta</taxon>
        <taxon>Magnoliopsida</taxon>
        <taxon>eudicotyledons</taxon>
        <taxon>Gunneridae</taxon>
        <taxon>Pentapetalae</taxon>
        <taxon>rosids</taxon>
        <taxon>fabids</taxon>
        <taxon>Malpighiales</taxon>
        <taxon>Salicaceae</taxon>
        <taxon>Saliceae</taxon>
        <taxon>Salix</taxon>
    </lineage>
</organism>
<comment type="caution">
    <text evidence="5">The sequence shown here is derived from an EMBL/GenBank/DDBJ whole genome shotgun (WGS) entry which is preliminary data.</text>
</comment>
<feature type="transmembrane region" description="Helical" evidence="1">
    <location>
        <begin position="247"/>
        <end position="270"/>
    </location>
</feature>
<feature type="domain" description="LysM" evidence="4">
    <location>
        <begin position="114"/>
        <end position="161"/>
    </location>
</feature>
<feature type="domain" description="Protein kinase" evidence="3">
    <location>
        <begin position="274"/>
        <end position="590"/>
    </location>
</feature>
<dbReference type="EMBL" id="JADGMS010000007">
    <property type="protein sequence ID" value="KAF9678384.1"/>
    <property type="molecule type" value="Genomic_DNA"/>
</dbReference>
<dbReference type="PANTHER" id="PTHR45927:SF2">
    <property type="entry name" value="SERINE_THREONINE RECEPTOR-LIKE KINASE NFP"/>
    <property type="match status" value="1"/>
</dbReference>
<dbReference type="InterPro" id="IPR036779">
    <property type="entry name" value="LysM_dom_sf"/>
</dbReference>
<dbReference type="OrthoDB" id="1668230at2759"/>
<reference evidence="5 6" key="1">
    <citation type="submission" date="2020-10" db="EMBL/GenBank/DDBJ databases">
        <title>Plant Genome Project.</title>
        <authorList>
            <person name="Zhang R.-G."/>
        </authorList>
    </citation>
    <scope>NUCLEOTIDE SEQUENCE [LARGE SCALE GENOMIC DNA]</scope>
    <source>
        <strain evidence="5">FAFU-HL-1</strain>
        <tissue evidence="5">Leaf</tissue>
    </source>
</reference>
<dbReference type="InterPro" id="IPR052611">
    <property type="entry name" value="Plant_RLK_LysM"/>
</dbReference>
<accession>A0A835JZ70</accession>
<dbReference type="InterPro" id="IPR018392">
    <property type="entry name" value="LysM"/>
</dbReference>
<keyword evidence="6" id="KW-1185">Reference proteome</keyword>
<dbReference type="GO" id="GO:0005886">
    <property type="term" value="C:plasma membrane"/>
    <property type="evidence" value="ECO:0007669"/>
    <property type="project" value="UniProtKB-ARBA"/>
</dbReference>
<dbReference type="PANTHER" id="PTHR45927">
    <property type="entry name" value="LYSM-DOMAIN RECEPTOR-LIKE KINASE-RELATED"/>
    <property type="match status" value="1"/>
</dbReference>
<dbReference type="Gene3D" id="1.10.510.10">
    <property type="entry name" value="Transferase(Phosphotransferase) domain 1"/>
    <property type="match status" value="2"/>
</dbReference>
<evidence type="ECO:0008006" key="7">
    <source>
        <dbReference type="Google" id="ProtNLM"/>
    </source>
</evidence>
<dbReference type="PROSITE" id="PS50011">
    <property type="entry name" value="PROTEIN_KINASE_DOM"/>
    <property type="match status" value="1"/>
</dbReference>
<dbReference type="Pfam" id="PF07714">
    <property type="entry name" value="PK_Tyr_Ser-Thr"/>
    <property type="match status" value="1"/>
</dbReference>
<keyword evidence="1" id="KW-0812">Transmembrane</keyword>
<keyword evidence="1" id="KW-1133">Transmembrane helix</keyword>
<sequence length="621" mass="69645">MAMAISLLSFFFTQSLFLLVLVFFSTYATAQAPPGTVFSCPVDSPTTCSTYISYLAQPPNFMDLGNISNLFGISRVLITRASNLESEDTPLFPNQLLLVPIRCGCTGNQSFANITYQIQKGDSYYSVSTTSFENLTRWQEVEALNNFLTPTLLHAGDKVMFPLLCKCPSRTHLENGIDYLITYVWQPGDDLKNVAAKLNAPERIIVKENNYDNFTAAVYHPILIPVSKLPVLSQQHLTPERRGSKHLWIIIVSASIASTFFTCLLVAFLIHKHFSYKATKALDRTGSSLETSYPIQTKELMKLESLEAKIKPDKLLPGVSGYLDKSIIYEVKEIMEGTMNLHEHYKIGGSVYRANINGCVLAVKKTKDDVTEELKILQKVSHANLVKLMGMSSESDREGHRFLVYEYAENGSLDKWLHPKSESSSSSVGFLTWKQRMSVALDVANGLQYMHEHTQPRAVHKDIRTSNILLDSTLRAKIANFSMATTATDSMMLKDDVFDFGVVLLELLSGKKAMVTKENGEIALLCREIKDVLEMEEKREERLRKWMDPSIDRFYPIDSAMSLATLARLCTLEKSSERPSMAEIVFNLTVITQPCPETLEGWTSVVVTEDFTPVIGPVTAR</sequence>
<name>A0A835JZ70_9ROSI</name>
<evidence type="ECO:0000256" key="2">
    <source>
        <dbReference type="SAM" id="SignalP"/>
    </source>
</evidence>
<evidence type="ECO:0000259" key="4">
    <source>
        <dbReference type="PROSITE" id="PS51782"/>
    </source>
</evidence>
<dbReference type="Gene3D" id="3.10.350.10">
    <property type="entry name" value="LysM domain"/>
    <property type="match status" value="1"/>
</dbReference>
<dbReference type="Proteomes" id="UP000657918">
    <property type="component" value="Unassembled WGS sequence"/>
</dbReference>
<dbReference type="GO" id="GO:0005524">
    <property type="term" value="F:ATP binding"/>
    <property type="evidence" value="ECO:0007669"/>
    <property type="project" value="InterPro"/>
</dbReference>
<dbReference type="InterPro" id="IPR001245">
    <property type="entry name" value="Ser-Thr/Tyr_kinase_cat_dom"/>
</dbReference>
<dbReference type="Pfam" id="PF23462">
    <property type="entry name" value="LysM3_NFP"/>
    <property type="match status" value="1"/>
</dbReference>
<dbReference type="Gene3D" id="3.30.200.20">
    <property type="entry name" value="Phosphorylase Kinase, domain 1"/>
    <property type="match status" value="1"/>
</dbReference>
<dbReference type="GO" id="GO:0004672">
    <property type="term" value="F:protein kinase activity"/>
    <property type="evidence" value="ECO:0007669"/>
    <property type="project" value="InterPro"/>
</dbReference>
<protein>
    <recommendedName>
        <fullName evidence="7">Nod-factor receptor 5</fullName>
    </recommendedName>
</protein>
<feature type="chain" id="PRO_5032749415" description="Nod-factor receptor 5" evidence="2">
    <location>
        <begin position="31"/>
        <end position="621"/>
    </location>
</feature>
<evidence type="ECO:0000256" key="1">
    <source>
        <dbReference type="SAM" id="Phobius"/>
    </source>
</evidence>
<keyword evidence="1" id="KW-0472">Membrane</keyword>
<dbReference type="InterPro" id="IPR011009">
    <property type="entry name" value="Kinase-like_dom_sf"/>
</dbReference>
<dbReference type="InterPro" id="IPR000719">
    <property type="entry name" value="Prot_kinase_dom"/>
</dbReference>
<dbReference type="InterPro" id="IPR056561">
    <property type="entry name" value="NFP_LYK_LysM1"/>
</dbReference>